<dbReference type="EMBL" id="HBUF01439913">
    <property type="protein sequence ID" value="CAG6742848.1"/>
    <property type="molecule type" value="Transcribed_RNA"/>
</dbReference>
<feature type="region of interest" description="Disordered" evidence="1">
    <location>
        <begin position="1"/>
        <end position="143"/>
    </location>
</feature>
<name>A0A8D8Z850_9HEMI</name>
<feature type="compositionally biased region" description="Polar residues" evidence="1">
    <location>
        <begin position="109"/>
        <end position="135"/>
    </location>
</feature>
<protein>
    <submittedName>
        <fullName evidence="2">Uncharacterized protein</fullName>
    </submittedName>
</protein>
<feature type="compositionally biased region" description="Polar residues" evidence="1">
    <location>
        <begin position="88"/>
        <end position="101"/>
    </location>
</feature>
<accession>A0A8D8Z850</accession>
<evidence type="ECO:0000256" key="1">
    <source>
        <dbReference type="SAM" id="MobiDB-lite"/>
    </source>
</evidence>
<dbReference type="SUPFAM" id="SSF52266">
    <property type="entry name" value="SGNH hydrolase"/>
    <property type="match status" value="1"/>
</dbReference>
<organism evidence="2">
    <name type="scientific">Cacopsylla melanoneura</name>
    <dbReference type="NCBI Taxonomy" id="428564"/>
    <lineage>
        <taxon>Eukaryota</taxon>
        <taxon>Metazoa</taxon>
        <taxon>Ecdysozoa</taxon>
        <taxon>Arthropoda</taxon>
        <taxon>Hexapoda</taxon>
        <taxon>Insecta</taxon>
        <taxon>Pterygota</taxon>
        <taxon>Neoptera</taxon>
        <taxon>Paraneoptera</taxon>
        <taxon>Hemiptera</taxon>
        <taxon>Sternorrhyncha</taxon>
        <taxon>Psylloidea</taxon>
        <taxon>Psyllidae</taxon>
        <taxon>Psyllinae</taxon>
        <taxon>Cacopsylla</taxon>
    </lineage>
</organism>
<reference evidence="2" key="1">
    <citation type="submission" date="2021-05" db="EMBL/GenBank/DDBJ databases">
        <authorList>
            <person name="Alioto T."/>
            <person name="Alioto T."/>
            <person name="Gomez Garrido J."/>
        </authorList>
    </citation>
    <scope>NUCLEOTIDE SEQUENCE</scope>
</reference>
<dbReference type="AlphaFoldDB" id="A0A8D8Z850"/>
<dbReference type="InterPro" id="IPR036514">
    <property type="entry name" value="SGNH_hydro_sf"/>
</dbReference>
<proteinExistence type="predicted"/>
<dbReference type="Gene3D" id="3.40.50.1110">
    <property type="entry name" value="SGNH hydrolase"/>
    <property type="match status" value="1"/>
</dbReference>
<evidence type="ECO:0000313" key="2">
    <source>
        <dbReference type="EMBL" id="CAG6742848.1"/>
    </source>
</evidence>
<sequence>MNSATRNKYSKKTESSTNKVKTHNEIEANKRKPIPSENVPSHVSPLISRLRSRKTNSNDNDNENVKNKSVQISSRVYQTKKRTVPSKIINNAKTKNQSNKTPSDRKSVQSKTTKNQKLNSKPQMTRDASTPSATTKHVPLPNNGSLIVDVITLDSVNNQCLIIPNTECPEPSHTAAVGTQRTVSWTDVGTSVGTQSETISNVVVGTQTENISNDDIHSWKLMKEGFLNKICEQERELQNLRDHIATIEKLLTEKNVKHSTDTKHRNVPSSQPEPQIKTLLGPFICHIVGDSHVRDLSEKLSDILPTGCGARAFFQPGAGYAEVAQTLVSSPNLVNPSTSDPVMLICGTNDICSSSWEIIQSSIDSLVNKLQHCKLLCVLGVPLRYKNKKLNYHIVRFNTKMKNYITSLGSNILFVNPNKFLKPKDYAGDGLHLNRGGKTKLCQKLKSILTEQSQQCVVVAEQGASSSNTNDNATINIESEDLISFEERALVNYHNRNVNNSESSFSSDPTLHNTILFPNDMTNDTLIDSNINTSEQQYHTSFDNFPDYINNLIHDPIDYYNSVHISRTSFANVEHSSPISTITPGYNRAQTQNFPELGLTKTT</sequence>